<comment type="similarity">
    <text evidence="1">Belongs to the transglycosylase Slt family.</text>
</comment>
<dbReference type="Gene3D" id="3.10.350.10">
    <property type="entry name" value="LysM domain"/>
    <property type="match status" value="2"/>
</dbReference>
<evidence type="ECO:0000259" key="3">
    <source>
        <dbReference type="PROSITE" id="PS51782"/>
    </source>
</evidence>
<feature type="domain" description="LysM" evidence="3">
    <location>
        <begin position="433"/>
        <end position="477"/>
    </location>
</feature>
<dbReference type="Gene3D" id="1.10.530.10">
    <property type="match status" value="1"/>
</dbReference>
<dbReference type="EMBL" id="AP025292">
    <property type="protein sequence ID" value="BDC97969.1"/>
    <property type="molecule type" value="Genomic_DNA"/>
</dbReference>
<feature type="domain" description="LysM" evidence="3">
    <location>
        <begin position="351"/>
        <end position="394"/>
    </location>
</feature>
<dbReference type="InterPro" id="IPR036779">
    <property type="entry name" value="LysM_dom_sf"/>
</dbReference>
<accession>A0ABM7VBA7</accession>
<name>A0ABM7VBA7_9BACT</name>
<dbReference type="PROSITE" id="PS51782">
    <property type="entry name" value="LYSM"/>
    <property type="match status" value="2"/>
</dbReference>
<dbReference type="PANTHER" id="PTHR33734:SF22">
    <property type="entry name" value="MEMBRANE-BOUND LYTIC MUREIN TRANSGLYCOSYLASE D"/>
    <property type="match status" value="1"/>
</dbReference>
<dbReference type="Proteomes" id="UP001354989">
    <property type="component" value="Chromosome"/>
</dbReference>
<dbReference type="PANTHER" id="PTHR33734">
    <property type="entry name" value="LYSM DOMAIN-CONTAINING GPI-ANCHORED PROTEIN 2"/>
    <property type="match status" value="1"/>
</dbReference>
<protein>
    <recommendedName>
        <fullName evidence="3">LysM domain-containing protein</fullName>
    </recommendedName>
</protein>
<dbReference type="InterPro" id="IPR008258">
    <property type="entry name" value="Transglycosylase_SLT_dom_1"/>
</dbReference>
<dbReference type="SUPFAM" id="SSF54106">
    <property type="entry name" value="LysM domain"/>
    <property type="match status" value="2"/>
</dbReference>
<sequence>MIMKKTIGLVSLMLALTATVKAEHTDNNKVTPDHEVSMPMVSPDYDYEYIPDPGYKVVGERMALLDAEQRIPMHYNEKVKNFIDYFTLRNRGYTKEIIRKSHMYFPIFEKTLAQYNLPDELKYLSIVESGLRPAARSHAGAMGLWQFMYFTGREYGLQRTSYYDDRVNPVKATEAACKMFTSLYSQFNDWELALAAYNCGPGNVRKAIRRSGKKTFWGIYNYLPRETRSYVPQFAAVVYTMKYAEEHNLYVDDPAYLPDFREVLVSQFTNLKVLANQLEICPEDLRKLNPSLKHDAIPPFAKSYPLILPVEAAERFTADAEILLDSATYGQKEIDMIARNIPGSVYGRERIRHRVRSGDVLGKIARRYGVRVSDVREWNNIRGNMIRVGQRLDIWVKPSYFDHQAKKYNRQHSAKKTSSSKRSTAKSKPISGKIYVVKSGDSLWSICKEIDGLTVSQLKKWNGLRSNHLKVGQKLKVG</sequence>
<evidence type="ECO:0000313" key="4">
    <source>
        <dbReference type="EMBL" id="BDC97969.1"/>
    </source>
</evidence>
<dbReference type="Pfam" id="PF01464">
    <property type="entry name" value="SLT"/>
    <property type="match status" value="1"/>
</dbReference>
<dbReference type="PROSITE" id="PS00922">
    <property type="entry name" value="TRANSGLYCOSYLASE"/>
    <property type="match status" value="1"/>
</dbReference>
<dbReference type="InterPro" id="IPR023346">
    <property type="entry name" value="Lysozyme-like_dom_sf"/>
</dbReference>
<reference evidence="4 5" key="1">
    <citation type="submission" date="2021-12" db="EMBL/GenBank/DDBJ databases">
        <title>Genome sequencing of bacteria with rrn-lacking chromosome and rrn-plasmid.</title>
        <authorList>
            <person name="Anda M."/>
            <person name="Iwasaki W."/>
        </authorList>
    </citation>
    <scope>NUCLEOTIDE SEQUENCE [LARGE SCALE GENOMIC DNA]</scope>
    <source>
        <strain evidence="4 5">NBRC 101262</strain>
    </source>
</reference>
<feature type="signal peptide" evidence="2">
    <location>
        <begin position="1"/>
        <end position="22"/>
    </location>
</feature>
<proteinExistence type="inferred from homology"/>
<dbReference type="SUPFAM" id="SSF53955">
    <property type="entry name" value="Lysozyme-like"/>
    <property type="match status" value="1"/>
</dbReference>
<feature type="chain" id="PRO_5045979074" description="LysM domain-containing protein" evidence="2">
    <location>
        <begin position="23"/>
        <end position="478"/>
    </location>
</feature>
<evidence type="ECO:0000256" key="2">
    <source>
        <dbReference type="SAM" id="SignalP"/>
    </source>
</evidence>
<dbReference type="InterPro" id="IPR000189">
    <property type="entry name" value="Transglyc_AS"/>
</dbReference>
<keyword evidence="2" id="KW-0732">Signal</keyword>
<gene>
    <name evidence="4" type="ORF">PEPS_02500</name>
</gene>
<dbReference type="CDD" id="cd00118">
    <property type="entry name" value="LysM"/>
    <property type="match status" value="2"/>
</dbReference>
<evidence type="ECO:0000313" key="5">
    <source>
        <dbReference type="Proteomes" id="UP001354989"/>
    </source>
</evidence>
<dbReference type="SMART" id="SM00257">
    <property type="entry name" value="LysM"/>
    <property type="match status" value="2"/>
</dbReference>
<organism evidence="4 5">
    <name type="scientific">Persicobacter psychrovividus</name>
    <dbReference type="NCBI Taxonomy" id="387638"/>
    <lineage>
        <taxon>Bacteria</taxon>
        <taxon>Pseudomonadati</taxon>
        <taxon>Bacteroidota</taxon>
        <taxon>Cytophagia</taxon>
        <taxon>Cytophagales</taxon>
        <taxon>Persicobacteraceae</taxon>
        <taxon>Persicobacter</taxon>
    </lineage>
</organism>
<dbReference type="CDD" id="cd16894">
    <property type="entry name" value="MltD-like"/>
    <property type="match status" value="1"/>
</dbReference>
<evidence type="ECO:0000256" key="1">
    <source>
        <dbReference type="ARBA" id="ARBA00007734"/>
    </source>
</evidence>
<keyword evidence="5" id="KW-1185">Reference proteome</keyword>
<dbReference type="Pfam" id="PF01476">
    <property type="entry name" value="LysM"/>
    <property type="match status" value="2"/>
</dbReference>
<dbReference type="InterPro" id="IPR018392">
    <property type="entry name" value="LysM"/>
</dbReference>